<evidence type="ECO:0000313" key="2">
    <source>
        <dbReference type="EMBL" id="CAH2276864.1"/>
    </source>
</evidence>
<gene>
    <name evidence="2" type="ORF">PECUL_23A027373</name>
</gene>
<protein>
    <submittedName>
        <fullName evidence="2">Uncharacterized protein</fullName>
    </submittedName>
</protein>
<proteinExistence type="predicted"/>
<organism evidence="2 3">
    <name type="scientific">Pelobates cultripes</name>
    <name type="common">Western spadefoot toad</name>
    <dbReference type="NCBI Taxonomy" id="61616"/>
    <lineage>
        <taxon>Eukaryota</taxon>
        <taxon>Metazoa</taxon>
        <taxon>Chordata</taxon>
        <taxon>Craniata</taxon>
        <taxon>Vertebrata</taxon>
        <taxon>Euteleostomi</taxon>
        <taxon>Amphibia</taxon>
        <taxon>Batrachia</taxon>
        <taxon>Anura</taxon>
        <taxon>Pelobatoidea</taxon>
        <taxon>Pelobatidae</taxon>
        <taxon>Pelobates</taxon>
    </lineage>
</organism>
<name>A0AAD1RUV0_PELCU</name>
<dbReference type="Proteomes" id="UP001295444">
    <property type="component" value="Chromosome 03"/>
</dbReference>
<reference evidence="2" key="1">
    <citation type="submission" date="2022-03" db="EMBL/GenBank/DDBJ databases">
        <authorList>
            <person name="Alioto T."/>
            <person name="Alioto T."/>
            <person name="Gomez Garrido J."/>
        </authorList>
    </citation>
    <scope>NUCLEOTIDE SEQUENCE</scope>
</reference>
<accession>A0AAD1RUV0</accession>
<dbReference type="AlphaFoldDB" id="A0AAD1RUV0"/>
<evidence type="ECO:0000256" key="1">
    <source>
        <dbReference type="SAM" id="MobiDB-lite"/>
    </source>
</evidence>
<sequence>MADGTHASALHEAKRDMELRRARMFDSFWERLVKLAWPPEPGTQPEGKLQDPVQEAPERGPASTASSHPGPHRLLRKSTPLAETRRLTKGNHSQTKAKHIGGIPVQQQCRNQPHRPAVTQLKRGMGNFTHTNKRWTTRPTKETTTVQRHGYGYSLRTHSQVRPNARATVYSPTQMPAHVKTHYPQTAGPRGLRLTSLQHRLAQGALTQPLKGIG</sequence>
<keyword evidence="3" id="KW-1185">Reference proteome</keyword>
<dbReference type="EMBL" id="OW240914">
    <property type="protein sequence ID" value="CAH2276864.1"/>
    <property type="molecule type" value="Genomic_DNA"/>
</dbReference>
<feature type="region of interest" description="Disordered" evidence="1">
    <location>
        <begin position="38"/>
        <end position="98"/>
    </location>
</feature>
<evidence type="ECO:0000313" key="3">
    <source>
        <dbReference type="Proteomes" id="UP001295444"/>
    </source>
</evidence>